<reference evidence="4 5" key="1">
    <citation type="journal article" date="2021" name="Int. J. Syst. Evol. Microbiol.">
        <title>Reticulibacter mediterranei gen. nov., sp. nov., within the new family Reticulibacteraceae fam. nov., and Ktedonospora formicarum gen. nov., sp. nov., Ktedonobacter robiniae sp. nov., Dictyobacter formicarum sp. nov. and Dictyobacter arantiisoli sp. nov., belonging to the class Ktedonobacteria.</title>
        <authorList>
            <person name="Yabe S."/>
            <person name="Zheng Y."/>
            <person name="Wang C.M."/>
            <person name="Sakai Y."/>
            <person name="Abe K."/>
            <person name="Yokota A."/>
            <person name="Donadio S."/>
            <person name="Cavaletti L."/>
            <person name="Monciardini P."/>
        </authorList>
    </citation>
    <scope>NUCLEOTIDE SEQUENCE [LARGE SCALE GENOMIC DNA]</scope>
    <source>
        <strain evidence="4 5">SOSP1-30</strain>
    </source>
</reference>
<evidence type="ECO:0000256" key="1">
    <source>
        <dbReference type="ARBA" id="ARBA00022679"/>
    </source>
</evidence>
<evidence type="ECO:0000313" key="4">
    <source>
        <dbReference type="EMBL" id="GHO56855.1"/>
    </source>
</evidence>
<dbReference type="CDD" id="cd04301">
    <property type="entry name" value="NAT_SF"/>
    <property type="match status" value="1"/>
</dbReference>
<evidence type="ECO:0000259" key="3">
    <source>
        <dbReference type="PROSITE" id="PS51186"/>
    </source>
</evidence>
<dbReference type="PANTHER" id="PTHR43877">
    <property type="entry name" value="AMINOALKYLPHOSPHONATE N-ACETYLTRANSFERASE-RELATED-RELATED"/>
    <property type="match status" value="1"/>
</dbReference>
<dbReference type="EMBL" id="BNJG01000002">
    <property type="protein sequence ID" value="GHO56855.1"/>
    <property type="molecule type" value="Genomic_DNA"/>
</dbReference>
<feature type="domain" description="N-acetyltransferase" evidence="3">
    <location>
        <begin position="158"/>
        <end position="301"/>
    </location>
</feature>
<dbReference type="SUPFAM" id="SSF55729">
    <property type="entry name" value="Acyl-CoA N-acyltransferases (Nat)"/>
    <property type="match status" value="1"/>
</dbReference>
<evidence type="ECO:0000256" key="2">
    <source>
        <dbReference type="ARBA" id="ARBA00023315"/>
    </source>
</evidence>
<dbReference type="InterPro" id="IPR000182">
    <property type="entry name" value="GNAT_dom"/>
</dbReference>
<dbReference type="PROSITE" id="PS51186">
    <property type="entry name" value="GNAT"/>
    <property type="match status" value="1"/>
</dbReference>
<protein>
    <recommendedName>
        <fullName evidence="3">N-acetyltransferase domain-containing protein</fullName>
    </recommendedName>
</protein>
<proteinExistence type="predicted"/>
<keyword evidence="1" id="KW-0808">Transferase</keyword>
<comment type="caution">
    <text evidence="4">The sequence shown here is derived from an EMBL/GenBank/DDBJ whole genome shotgun (WGS) entry which is preliminary data.</text>
</comment>
<dbReference type="InterPro" id="IPR050832">
    <property type="entry name" value="Bact_Acetyltransf"/>
</dbReference>
<gene>
    <name evidence="4" type="ORF">KSB_53300</name>
</gene>
<organism evidence="4 5">
    <name type="scientific">Ktedonobacter robiniae</name>
    <dbReference type="NCBI Taxonomy" id="2778365"/>
    <lineage>
        <taxon>Bacteria</taxon>
        <taxon>Bacillati</taxon>
        <taxon>Chloroflexota</taxon>
        <taxon>Ktedonobacteria</taxon>
        <taxon>Ktedonobacterales</taxon>
        <taxon>Ktedonobacteraceae</taxon>
        <taxon>Ktedonobacter</taxon>
    </lineage>
</organism>
<sequence length="301" mass="34279">MSITRSPFRGMVDVPRILPLVAAMPLSSRHVVDLPWRLSTPRMQEEHDAVLWEDTQGQVVGFAAWQYYWAALDFFILPGPTAQQVEQDIFAWAEERFRELDAERGRPLPYWVEFRDDDLARRELVEARGYLLDEGDHYVALEHPLTDLPPIPALPEGFTLRPLAGEQEVAAYAELHRAAFESTSMTPEWRARTLQMSQYRPELDIVVSAPGGELVGFCVGWLAPERGIAQIEPLGVHPRYQHLGLGRVLLLEMLHRFQAHGAEKGLVETNLERTAARKAYESVGFSQGHIVYRQGKWMTNV</sequence>
<dbReference type="Gene3D" id="3.40.630.30">
    <property type="match status" value="1"/>
</dbReference>
<dbReference type="RefSeq" id="WP_236038400.1">
    <property type="nucleotide sequence ID" value="NZ_BNJG01000002.1"/>
</dbReference>
<name>A0ABQ3UWT1_9CHLR</name>
<keyword evidence="2" id="KW-0012">Acyltransferase</keyword>
<dbReference type="InterPro" id="IPR016181">
    <property type="entry name" value="Acyl_CoA_acyltransferase"/>
</dbReference>
<dbReference type="Pfam" id="PF00583">
    <property type="entry name" value="Acetyltransf_1"/>
    <property type="match status" value="1"/>
</dbReference>
<dbReference type="Proteomes" id="UP000654345">
    <property type="component" value="Unassembled WGS sequence"/>
</dbReference>
<evidence type="ECO:0000313" key="5">
    <source>
        <dbReference type="Proteomes" id="UP000654345"/>
    </source>
</evidence>
<accession>A0ABQ3UWT1</accession>
<keyword evidence="5" id="KW-1185">Reference proteome</keyword>